<evidence type="ECO:0000256" key="2">
    <source>
        <dbReference type="ARBA" id="ARBA00022723"/>
    </source>
</evidence>
<dbReference type="RefSeq" id="XP_007412387.1">
    <property type="nucleotide sequence ID" value="XM_007412325.1"/>
</dbReference>
<dbReference type="STRING" id="747676.F4RTH9"/>
<dbReference type="InterPro" id="IPR051607">
    <property type="entry name" value="Metallo-dep_hydrolases"/>
</dbReference>
<evidence type="ECO:0000259" key="5">
    <source>
        <dbReference type="Pfam" id="PF01979"/>
    </source>
</evidence>
<dbReference type="HOGENOM" id="CLU_1806601_0_0_1"/>
<reference evidence="7" key="1">
    <citation type="journal article" date="2011" name="Proc. Natl. Acad. Sci. U.S.A.">
        <title>Obligate biotrophy features unraveled by the genomic analysis of rust fungi.</title>
        <authorList>
            <person name="Duplessis S."/>
            <person name="Cuomo C.A."/>
            <person name="Lin Y.-C."/>
            <person name="Aerts A."/>
            <person name="Tisserant E."/>
            <person name="Veneault-Fourrey C."/>
            <person name="Joly D.L."/>
            <person name="Hacquard S."/>
            <person name="Amselem J."/>
            <person name="Cantarel B.L."/>
            <person name="Chiu R."/>
            <person name="Coutinho P.M."/>
            <person name="Feau N."/>
            <person name="Field M."/>
            <person name="Frey P."/>
            <person name="Gelhaye E."/>
            <person name="Goldberg J."/>
            <person name="Grabherr M.G."/>
            <person name="Kodira C.D."/>
            <person name="Kohler A."/>
            <person name="Kuees U."/>
            <person name="Lindquist E.A."/>
            <person name="Lucas S.M."/>
            <person name="Mago R."/>
            <person name="Mauceli E."/>
            <person name="Morin E."/>
            <person name="Murat C."/>
            <person name="Pangilinan J.L."/>
            <person name="Park R."/>
            <person name="Pearson M."/>
            <person name="Quesneville H."/>
            <person name="Rouhier N."/>
            <person name="Sakthikumar S."/>
            <person name="Salamov A.A."/>
            <person name="Schmutz J."/>
            <person name="Selles B."/>
            <person name="Shapiro H."/>
            <person name="Tanguay P."/>
            <person name="Tuskan G.A."/>
            <person name="Henrissat B."/>
            <person name="Van de Peer Y."/>
            <person name="Rouze P."/>
            <person name="Ellis J.G."/>
            <person name="Dodds P.N."/>
            <person name="Schein J.E."/>
            <person name="Zhong S."/>
            <person name="Hamelin R.C."/>
            <person name="Grigoriev I.V."/>
            <person name="Szabo L.J."/>
            <person name="Martin F."/>
        </authorList>
    </citation>
    <scope>NUCLEOTIDE SEQUENCE [LARGE SCALE GENOMIC DNA]</scope>
    <source>
        <strain evidence="7">98AG31 / pathotype 3-4-7</strain>
    </source>
</reference>
<dbReference type="InParanoid" id="F4RTH9"/>
<keyword evidence="3" id="KW-0378">Hydrolase</keyword>
<dbReference type="eggNOG" id="KOG3968">
    <property type="taxonomic scope" value="Eukaryota"/>
</dbReference>
<proteinExistence type="predicted"/>
<gene>
    <name evidence="6" type="ORF">MELLADRAFT_89475</name>
</gene>
<dbReference type="EMBL" id="GL883119">
    <property type="protein sequence ID" value="EGG04258.1"/>
    <property type="molecule type" value="Genomic_DNA"/>
</dbReference>
<dbReference type="InterPro" id="IPR006680">
    <property type="entry name" value="Amidohydro-rel"/>
</dbReference>
<evidence type="ECO:0000256" key="3">
    <source>
        <dbReference type="ARBA" id="ARBA00022801"/>
    </source>
</evidence>
<dbReference type="KEGG" id="mlr:MELLADRAFT_89475"/>
<keyword evidence="4" id="KW-0862">Zinc</keyword>
<dbReference type="Pfam" id="PF01979">
    <property type="entry name" value="Amidohydro_1"/>
    <property type="match status" value="1"/>
</dbReference>
<dbReference type="SUPFAM" id="SSF51556">
    <property type="entry name" value="Metallo-dependent hydrolases"/>
    <property type="match status" value="1"/>
</dbReference>
<dbReference type="VEuPathDB" id="FungiDB:MELLADRAFT_89475"/>
<dbReference type="PANTHER" id="PTHR11271:SF6">
    <property type="entry name" value="GUANINE DEAMINASE"/>
    <property type="match status" value="1"/>
</dbReference>
<dbReference type="Gene3D" id="3.20.20.140">
    <property type="entry name" value="Metal-dependent hydrolases"/>
    <property type="match status" value="1"/>
</dbReference>
<evidence type="ECO:0000313" key="6">
    <source>
        <dbReference type="EMBL" id="EGG04258.1"/>
    </source>
</evidence>
<accession>F4RTH9</accession>
<organism evidence="7">
    <name type="scientific">Melampsora larici-populina (strain 98AG31 / pathotype 3-4-7)</name>
    <name type="common">Poplar leaf rust fungus</name>
    <dbReference type="NCBI Taxonomy" id="747676"/>
    <lineage>
        <taxon>Eukaryota</taxon>
        <taxon>Fungi</taxon>
        <taxon>Dikarya</taxon>
        <taxon>Basidiomycota</taxon>
        <taxon>Pucciniomycotina</taxon>
        <taxon>Pucciniomycetes</taxon>
        <taxon>Pucciniales</taxon>
        <taxon>Melampsoraceae</taxon>
        <taxon>Melampsora</taxon>
    </lineage>
</organism>
<keyword evidence="2" id="KW-0479">Metal-binding</keyword>
<dbReference type="GO" id="GO:0008892">
    <property type="term" value="F:guanine deaminase activity"/>
    <property type="evidence" value="ECO:0007669"/>
    <property type="project" value="TreeGrafter"/>
</dbReference>
<sequence>MDRNETFERYKRNSVEEPIKDTIEFIDYIRQDCVPELEKADISLSKKEGFSSALLQPILTPRFAISCTDKLLRQLGQLLQSDPSLRLQTHLSESKSEISFTKSLFPNIETYTEIHDEFDLFTSPTILAHCIHLEPSEIDLIEK</sequence>
<dbReference type="GeneID" id="18935209"/>
<dbReference type="Proteomes" id="UP000001072">
    <property type="component" value="Unassembled WGS sequence"/>
</dbReference>
<dbReference type="GO" id="GO:0008270">
    <property type="term" value="F:zinc ion binding"/>
    <property type="evidence" value="ECO:0007669"/>
    <property type="project" value="TreeGrafter"/>
</dbReference>
<dbReference type="OrthoDB" id="194468at2759"/>
<dbReference type="InterPro" id="IPR032466">
    <property type="entry name" value="Metal_Hydrolase"/>
</dbReference>
<dbReference type="GO" id="GO:0046098">
    <property type="term" value="P:guanine metabolic process"/>
    <property type="evidence" value="ECO:0007669"/>
    <property type="project" value="TreeGrafter"/>
</dbReference>
<dbReference type="GO" id="GO:0005829">
    <property type="term" value="C:cytosol"/>
    <property type="evidence" value="ECO:0007669"/>
    <property type="project" value="TreeGrafter"/>
</dbReference>
<evidence type="ECO:0000256" key="4">
    <source>
        <dbReference type="ARBA" id="ARBA00022833"/>
    </source>
</evidence>
<evidence type="ECO:0000313" key="7">
    <source>
        <dbReference type="Proteomes" id="UP000001072"/>
    </source>
</evidence>
<feature type="domain" description="Amidohydrolase-related" evidence="5">
    <location>
        <begin position="48"/>
        <end position="142"/>
    </location>
</feature>
<dbReference type="PANTHER" id="PTHR11271">
    <property type="entry name" value="GUANINE DEAMINASE"/>
    <property type="match status" value="1"/>
</dbReference>
<protein>
    <recommendedName>
        <fullName evidence="5">Amidohydrolase-related domain-containing protein</fullName>
    </recommendedName>
</protein>
<evidence type="ECO:0000256" key="1">
    <source>
        <dbReference type="ARBA" id="ARBA00001947"/>
    </source>
</evidence>
<name>F4RTH9_MELLP</name>
<comment type="cofactor">
    <cofactor evidence="1">
        <name>Zn(2+)</name>
        <dbReference type="ChEBI" id="CHEBI:29105"/>
    </cofactor>
</comment>
<dbReference type="AlphaFoldDB" id="F4RTH9"/>
<keyword evidence="7" id="KW-1185">Reference proteome</keyword>